<evidence type="ECO:0000313" key="2">
    <source>
        <dbReference type="Proteomes" id="UP001458946"/>
    </source>
</evidence>
<name>A0ABP9VDN8_9DEIO</name>
<sequence length="212" mass="25151">MSDYSSRIQKLKKDILEFQSKYGFENFEIMETEIYRLQLNLTLYIGKLSLAESELGVKFLEEYSAFLLEICDGMKGKWFSLLPLQVAMDATHWDIRADFTCVEPWNPEYQGLMSDDSPETLGAEEYEHRQKWLLWWGDSNQMKGTLCVQDMGDGYYRHLVINGGQRRYLWEDLRAVDEDIIPTTLHQKTVDFLNYYEHEIRYNLRGLENELQ</sequence>
<dbReference type="Proteomes" id="UP001458946">
    <property type="component" value="Unassembled WGS sequence"/>
</dbReference>
<keyword evidence="2" id="KW-1185">Reference proteome</keyword>
<evidence type="ECO:0000313" key="1">
    <source>
        <dbReference type="EMBL" id="GAA5501832.1"/>
    </source>
</evidence>
<protein>
    <recommendedName>
        <fullName evidence="3">Knr4/Smi1-like domain-containing protein</fullName>
    </recommendedName>
</protein>
<reference evidence="1 2" key="1">
    <citation type="submission" date="2024-02" db="EMBL/GenBank/DDBJ databases">
        <title>Deinococcus xinjiangensis NBRC 107630.</title>
        <authorList>
            <person name="Ichikawa N."/>
            <person name="Katano-Makiyama Y."/>
            <person name="Hidaka K."/>
        </authorList>
    </citation>
    <scope>NUCLEOTIDE SEQUENCE [LARGE SCALE GENOMIC DNA]</scope>
    <source>
        <strain evidence="1 2">NBRC 107630</strain>
    </source>
</reference>
<dbReference type="EMBL" id="BAABRN010000014">
    <property type="protein sequence ID" value="GAA5501832.1"/>
    <property type="molecule type" value="Genomic_DNA"/>
</dbReference>
<accession>A0ABP9VDN8</accession>
<gene>
    <name evidence="1" type="ORF">Dxin01_01571</name>
</gene>
<comment type="caution">
    <text evidence="1">The sequence shown here is derived from an EMBL/GenBank/DDBJ whole genome shotgun (WGS) entry which is preliminary data.</text>
</comment>
<proteinExistence type="predicted"/>
<organism evidence="1 2">
    <name type="scientific">Deinococcus xinjiangensis</name>
    <dbReference type="NCBI Taxonomy" id="457454"/>
    <lineage>
        <taxon>Bacteria</taxon>
        <taxon>Thermotogati</taxon>
        <taxon>Deinococcota</taxon>
        <taxon>Deinococci</taxon>
        <taxon>Deinococcales</taxon>
        <taxon>Deinococcaceae</taxon>
        <taxon>Deinococcus</taxon>
    </lineage>
</organism>
<dbReference type="RefSeq" id="WP_353541806.1">
    <property type="nucleotide sequence ID" value="NZ_BAABRN010000014.1"/>
</dbReference>
<evidence type="ECO:0008006" key="3">
    <source>
        <dbReference type="Google" id="ProtNLM"/>
    </source>
</evidence>